<evidence type="ECO:0000313" key="2">
    <source>
        <dbReference type="Proteomes" id="UP000595437"/>
    </source>
</evidence>
<name>A0A7T8HGL1_CALRO</name>
<protein>
    <submittedName>
        <fullName evidence="1">Uncharacterized protein</fullName>
    </submittedName>
</protein>
<evidence type="ECO:0000313" key="1">
    <source>
        <dbReference type="EMBL" id="QQP49125.1"/>
    </source>
</evidence>
<dbReference type="Proteomes" id="UP000595437">
    <property type="component" value="Chromosome 6"/>
</dbReference>
<dbReference type="AlphaFoldDB" id="A0A7T8HGL1"/>
<reference evidence="2" key="1">
    <citation type="submission" date="2021-01" db="EMBL/GenBank/DDBJ databases">
        <title>Caligus Genome Assembly.</title>
        <authorList>
            <person name="Gallardo-Escarate C."/>
        </authorList>
    </citation>
    <scope>NUCLEOTIDE SEQUENCE [LARGE SCALE GENOMIC DNA]</scope>
</reference>
<organism evidence="1 2">
    <name type="scientific">Caligus rogercresseyi</name>
    <name type="common">Sea louse</name>
    <dbReference type="NCBI Taxonomy" id="217165"/>
    <lineage>
        <taxon>Eukaryota</taxon>
        <taxon>Metazoa</taxon>
        <taxon>Ecdysozoa</taxon>
        <taxon>Arthropoda</taxon>
        <taxon>Crustacea</taxon>
        <taxon>Multicrustacea</taxon>
        <taxon>Hexanauplia</taxon>
        <taxon>Copepoda</taxon>
        <taxon>Siphonostomatoida</taxon>
        <taxon>Caligidae</taxon>
        <taxon>Caligus</taxon>
    </lineage>
</organism>
<sequence>MSLGILWSGGDVDGVVASWNVYAVLDLLRGSEVNAIYRDNLEGLHRDLLIGLFEHKLQELKASAYALKASFFHLRTCRMAYELLAFYVKAIEASLAAPA</sequence>
<gene>
    <name evidence="1" type="ORF">FKW44_009660</name>
</gene>
<dbReference type="EMBL" id="CP045895">
    <property type="protein sequence ID" value="QQP49125.1"/>
    <property type="molecule type" value="Genomic_DNA"/>
</dbReference>
<proteinExistence type="predicted"/>
<keyword evidence="2" id="KW-1185">Reference proteome</keyword>
<accession>A0A7T8HGL1</accession>